<keyword evidence="8" id="KW-1185">Reference proteome</keyword>
<sequence length="413" mass="46658">MLRATMPDGCVKVRKNTPVNCLTCPLCFNLLTEATTICLCLHTFCRACLYQKLEDDRKNCCPVCNVYLGSCPEEKLRPDNNLQAIRMKVFPVKKSSAFESKSRTPMLTKRKERSLSSISATSTVIRDDKLATRAALRKSIRSKEVNNKFRNKKDVKGVIKNPCSSSSPEGSNKLSKVSKKMTSGNKTAYEPHTHPECSFNMQDKCPEWEGLNVLAETADRAENLNMDLLVSAIDVNNEKNLPTNNTGKLKSRAQDLKSDKSNTNVNAEYHSVHSKKISPNSDVAVKINDSKMPYVEASIANRSPVNTLRRLYPVWFVLLACRNKKRVPYPQIPNRYIRIKDRNVPVSCINKYLVQKLNLRHESEVEVMCCGQAAPPNATLNELVDIWVRSEPDIDGSSSDVHNFVMVLTYRRR</sequence>
<dbReference type="InterPro" id="IPR017907">
    <property type="entry name" value="Znf_RING_CS"/>
</dbReference>
<gene>
    <name evidence="7" type="ORF">AQUCO_02000540v1</name>
</gene>
<dbReference type="Proteomes" id="UP000230069">
    <property type="component" value="Unassembled WGS sequence"/>
</dbReference>
<dbReference type="GO" id="GO:0008270">
    <property type="term" value="F:zinc ion binding"/>
    <property type="evidence" value="ECO:0007669"/>
    <property type="project" value="UniProtKB-KW"/>
</dbReference>
<evidence type="ECO:0000256" key="3">
    <source>
        <dbReference type="ARBA" id="ARBA00022833"/>
    </source>
</evidence>
<evidence type="ECO:0000259" key="6">
    <source>
        <dbReference type="PROSITE" id="PS50089"/>
    </source>
</evidence>
<feature type="compositionally biased region" description="Polar residues" evidence="5">
    <location>
        <begin position="162"/>
        <end position="178"/>
    </location>
</feature>
<protein>
    <recommendedName>
        <fullName evidence="6">RING-type domain-containing protein</fullName>
    </recommendedName>
</protein>
<feature type="domain" description="RING-type" evidence="6">
    <location>
        <begin position="24"/>
        <end position="65"/>
    </location>
</feature>
<dbReference type="PROSITE" id="PS00518">
    <property type="entry name" value="ZF_RING_1"/>
    <property type="match status" value="1"/>
</dbReference>
<evidence type="ECO:0000256" key="1">
    <source>
        <dbReference type="ARBA" id="ARBA00022723"/>
    </source>
</evidence>
<keyword evidence="3" id="KW-0862">Zinc</keyword>
<dbReference type="PROSITE" id="PS50089">
    <property type="entry name" value="ZF_RING_2"/>
    <property type="match status" value="1"/>
</dbReference>
<evidence type="ECO:0000256" key="4">
    <source>
        <dbReference type="PROSITE-ProRule" id="PRU00175"/>
    </source>
</evidence>
<dbReference type="InterPro" id="IPR001841">
    <property type="entry name" value="Znf_RING"/>
</dbReference>
<keyword evidence="2 4" id="KW-0863">Zinc-finger</keyword>
<feature type="region of interest" description="Disordered" evidence="5">
    <location>
        <begin position="158"/>
        <end position="178"/>
    </location>
</feature>
<dbReference type="GO" id="GO:0004842">
    <property type="term" value="F:ubiquitin-protein transferase activity"/>
    <property type="evidence" value="ECO:0007669"/>
    <property type="project" value="InterPro"/>
</dbReference>
<evidence type="ECO:0000256" key="5">
    <source>
        <dbReference type="SAM" id="MobiDB-lite"/>
    </source>
</evidence>
<dbReference type="Pfam" id="PF13923">
    <property type="entry name" value="zf-C3HC4_2"/>
    <property type="match status" value="1"/>
</dbReference>
<evidence type="ECO:0000313" key="7">
    <source>
        <dbReference type="EMBL" id="PIA43168.1"/>
    </source>
</evidence>
<accession>A0A2G5DI07</accession>
<dbReference type="Gene3D" id="3.10.20.90">
    <property type="entry name" value="Phosphatidylinositol 3-kinase Catalytic Subunit, Chain A, domain 1"/>
    <property type="match status" value="1"/>
</dbReference>
<dbReference type="PANTHER" id="PTHR46293">
    <property type="entry name" value="E3 UBIQUITIN PROTEIN LIGASE DRIP1"/>
    <property type="match status" value="1"/>
</dbReference>
<keyword evidence="1" id="KW-0479">Metal-binding</keyword>
<dbReference type="SUPFAM" id="SSF57850">
    <property type="entry name" value="RING/U-box"/>
    <property type="match status" value="1"/>
</dbReference>
<dbReference type="Gene3D" id="3.30.40.10">
    <property type="entry name" value="Zinc/RING finger domain, C3HC4 (zinc finger)"/>
    <property type="match status" value="1"/>
</dbReference>
<dbReference type="PANTHER" id="PTHR46293:SF9">
    <property type="entry name" value="E3 UBIQUITIN PROTEIN LIGASE DRIP1-LIKE"/>
    <property type="match status" value="1"/>
</dbReference>
<dbReference type="AlphaFoldDB" id="A0A2G5DI07"/>
<dbReference type="OrthoDB" id="1305878at2759"/>
<name>A0A2G5DI07_AQUCA</name>
<dbReference type="InParanoid" id="A0A2G5DI07"/>
<dbReference type="STRING" id="218851.A0A2G5DI07"/>
<evidence type="ECO:0000256" key="2">
    <source>
        <dbReference type="ARBA" id="ARBA00022771"/>
    </source>
</evidence>
<proteinExistence type="predicted"/>
<dbReference type="InterPro" id="IPR013083">
    <property type="entry name" value="Znf_RING/FYVE/PHD"/>
</dbReference>
<reference evidence="7 8" key="1">
    <citation type="submission" date="2017-09" db="EMBL/GenBank/DDBJ databases">
        <title>WGS assembly of Aquilegia coerulea Goldsmith.</title>
        <authorList>
            <person name="Hodges S."/>
            <person name="Kramer E."/>
            <person name="Nordborg M."/>
            <person name="Tomkins J."/>
            <person name="Borevitz J."/>
            <person name="Derieg N."/>
            <person name="Yan J."/>
            <person name="Mihaltcheva S."/>
            <person name="Hayes R.D."/>
            <person name="Rokhsar D."/>
        </authorList>
    </citation>
    <scope>NUCLEOTIDE SEQUENCE [LARGE SCALE GENOMIC DNA]</scope>
    <source>
        <strain evidence="8">cv. Goldsmith</strain>
    </source>
</reference>
<dbReference type="EMBL" id="KZ305037">
    <property type="protein sequence ID" value="PIA43168.1"/>
    <property type="molecule type" value="Genomic_DNA"/>
</dbReference>
<organism evidence="7 8">
    <name type="scientific">Aquilegia coerulea</name>
    <name type="common">Rocky mountain columbine</name>
    <dbReference type="NCBI Taxonomy" id="218851"/>
    <lineage>
        <taxon>Eukaryota</taxon>
        <taxon>Viridiplantae</taxon>
        <taxon>Streptophyta</taxon>
        <taxon>Embryophyta</taxon>
        <taxon>Tracheophyta</taxon>
        <taxon>Spermatophyta</taxon>
        <taxon>Magnoliopsida</taxon>
        <taxon>Ranunculales</taxon>
        <taxon>Ranunculaceae</taxon>
        <taxon>Thalictroideae</taxon>
        <taxon>Aquilegia</taxon>
    </lineage>
</organism>
<dbReference type="SMART" id="SM00184">
    <property type="entry name" value="RING"/>
    <property type="match status" value="1"/>
</dbReference>
<dbReference type="InterPro" id="IPR044807">
    <property type="entry name" value="DRIP1-like"/>
</dbReference>
<evidence type="ECO:0000313" key="8">
    <source>
        <dbReference type="Proteomes" id="UP000230069"/>
    </source>
</evidence>